<feature type="compositionally biased region" description="Low complexity" evidence="1">
    <location>
        <begin position="1"/>
        <end position="14"/>
    </location>
</feature>
<feature type="non-terminal residue" evidence="2">
    <location>
        <position position="1"/>
    </location>
</feature>
<accession>A0A813K282</accession>
<organism evidence="2 3">
    <name type="scientific">Polarella glacialis</name>
    <name type="common">Dinoflagellate</name>
    <dbReference type="NCBI Taxonomy" id="89957"/>
    <lineage>
        <taxon>Eukaryota</taxon>
        <taxon>Sar</taxon>
        <taxon>Alveolata</taxon>
        <taxon>Dinophyceae</taxon>
        <taxon>Suessiales</taxon>
        <taxon>Suessiaceae</taxon>
        <taxon>Polarella</taxon>
    </lineage>
</organism>
<evidence type="ECO:0000256" key="1">
    <source>
        <dbReference type="SAM" id="MobiDB-lite"/>
    </source>
</evidence>
<name>A0A813K282_POLGL</name>
<dbReference type="InterPro" id="IPR015943">
    <property type="entry name" value="WD40/YVTN_repeat-like_dom_sf"/>
</dbReference>
<evidence type="ECO:0000313" key="3">
    <source>
        <dbReference type="Proteomes" id="UP000626109"/>
    </source>
</evidence>
<dbReference type="Proteomes" id="UP000626109">
    <property type="component" value="Unassembled WGS sequence"/>
</dbReference>
<dbReference type="SMART" id="SM00320">
    <property type="entry name" value="WD40"/>
    <property type="match status" value="2"/>
</dbReference>
<dbReference type="EMBL" id="CAJNNW010027277">
    <property type="protein sequence ID" value="CAE8690542.1"/>
    <property type="molecule type" value="Genomic_DNA"/>
</dbReference>
<dbReference type="Gene3D" id="2.130.10.10">
    <property type="entry name" value="YVTN repeat-like/Quinoprotein amine dehydrogenase"/>
    <property type="match status" value="1"/>
</dbReference>
<gene>
    <name evidence="2" type="ORF">PGLA2088_LOCUS27003</name>
</gene>
<reference evidence="2" key="1">
    <citation type="submission" date="2021-02" db="EMBL/GenBank/DDBJ databases">
        <authorList>
            <person name="Dougan E. K."/>
            <person name="Rhodes N."/>
            <person name="Thang M."/>
            <person name="Chan C."/>
        </authorList>
    </citation>
    <scope>NUCLEOTIDE SEQUENCE</scope>
</reference>
<dbReference type="InterPro" id="IPR036322">
    <property type="entry name" value="WD40_repeat_dom_sf"/>
</dbReference>
<comment type="caution">
    <text evidence="2">The sequence shown here is derived from an EMBL/GenBank/DDBJ whole genome shotgun (WGS) entry which is preliminary data.</text>
</comment>
<dbReference type="InterPro" id="IPR001680">
    <property type="entry name" value="WD40_rpt"/>
</dbReference>
<feature type="region of interest" description="Disordered" evidence="1">
    <location>
        <begin position="1"/>
        <end position="58"/>
    </location>
</feature>
<dbReference type="SUPFAM" id="SSF50978">
    <property type="entry name" value="WD40 repeat-like"/>
    <property type="match status" value="1"/>
</dbReference>
<dbReference type="Pfam" id="PF00400">
    <property type="entry name" value="WD40"/>
    <property type="match status" value="2"/>
</dbReference>
<sequence length="234" mass="23702">VLGRPRINPRAAPAPSKPDFGPPSSPSASSSGPRPPRPRSAAGRSMGNGSSGSAPVRRPSPGCYSALVSGPPLEPLGSEHALKAYDGYAVTDLCYTPQASHLIISGSDRTVSAYRLPLGRRGSGAGSLRPLGLAGHQGDISSICPSYTESHSTGGGGGSLLLTTGADRTARLWALGGQHAGAELIRFDRLRSGGGGAGAAQSPSKSSTAHSWGAEENPLLEQVQDAQFLCLDGA</sequence>
<proteinExistence type="predicted"/>
<dbReference type="AlphaFoldDB" id="A0A813K282"/>
<protein>
    <submittedName>
        <fullName evidence="2">Uncharacterized protein</fullName>
    </submittedName>
</protein>
<feature type="non-terminal residue" evidence="2">
    <location>
        <position position="234"/>
    </location>
</feature>
<evidence type="ECO:0000313" key="2">
    <source>
        <dbReference type="EMBL" id="CAE8690542.1"/>
    </source>
</evidence>